<gene>
    <name evidence="2 3" type="primary">LOC112681674</name>
</gene>
<dbReference type="GeneID" id="112681674"/>
<name>A0A8B8FAV9_9HEMI</name>
<dbReference type="InterPro" id="IPR039870">
    <property type="entry name" value="Coa4-like"/>
</dbReference>
<dbReference type="RefSeq" id="XP_025407740.1">
    <property type="nucleotide sequence ID" value="XM_025551955.1"/>
</dbReference>
<accession>A0A8B8FAV9</accession>
<evidence type="ECO:0000313" key="3">
    <source>
        <dbReference type="RefSeq" id="XP_025407741.1"/>
    </source>
</evidence>
<protein>
    <submittedName>
        <fullName evidence="2 3">Cytochrome c oxidase assembly factor 4 homolog, mitochondrial</fullName>
    </submittedName>
</protein>
<dbReference type="PANTHER" id="PTHR13639">
    <property type="entry name" value="CYTOCHROME C OXIDASE ASSEMBLY FACTOR 4 HOMOLOG, MITOCHONDRIAL"/>
    <property type="match status" value="1"/>
</dbReference>
<dbReference type="GO" id="GO:0033617">
    <property type="term" value="P:mitochondrial respiratory chain complex IV assembly"/>
    <property type="evidence" value="ECO:0007669"/>
    <property type="project" value="InterPro"/>
</dbReference>
<organism evidence="1 3">
    <name type="scientific">Sipha flava</name>
    <name type="common">yellow sugarcane aphid</name>
    <dbReference type="NCBI Taxonomy" id="143950"/>
    <lineage>
        <taxon>Eukaryota</taxon>
        <taxon>Metazoa</taxon>
        <taxon>Ecdysozoa</taxon>
        <taxon>Arthropoda</taxon>
        <taxon>Hexapoda</taxon>
        <taxon>Insecta</taxon>
        <taxon>Pterygota</taxon>
        <taxon>Neoptera</taxon>
        <taxon>Paraneoptera</taxon>
        <taxon>Hemiptera</taxon>
        <taxon>Sternorrhyncha</taxon>
        <taxon>Aphidomorpha</taxon>
        <taxon>Aphidoidea</taxon>
        <taxon>Aphididae</taxon>
        <taxon>Sipha</taxon>
    </lineage>
</organism>
<dbReference type="Proteomes" id="UP000694846">
    <property type="component" value="Unplaced"/>
</dbReference>
<sequence>MHHRRETIQTKDDEDLLDELLNKTNCAHLHYKVQDCIATTKDWRKCQAEVKEFRNCIEKNQKLANKNNA</sequence>
<dbReference type="PANTHER" id="PTHR13639:SF2">
    <property type="entry name" value="CYTOCHROME C OXIDASE ASSEMBLY FACTOR 4 HOMOLOG, MITOCHONDRIAL"/>
    <property type="match status" value="1"/>
</dbReference>
<dbReference type="GO" id="GO:0005758">
    <property type="term" value="C:mitochondrial intermembrane space"/>
    <property type="evidence" value="ECO:0007669"/>
    <property type="project" value="InterPro"/>
</dbReference>
<keyword evidence="1" id="KW-1185">Reference proteome</keyword>
<evidence type="ECO:0000313" key="2">
    <source>
        <dbReference type="RefSeq" id="XP_025407740.1"/>
    </source>
</evidence>
<dbReference type="OrthoDB" id="5586401at2759"/>
<proteinExistence type="predicted"/>
<evidence type="ECO:0000313" key="1">
    <source>
        <dbReference type="Proteomes" id="UP000694846"/>
    </source>
</evidence>
<reference evidence="2 3" key="1">
    <citation type="submission" date="2025-04" db="UniProtKB">
        <authorList>
            <consortium name="RefSeq"/>
        </authorList>
    </citation>
    <scope>IDENTIFICATION</scope>
    <source>
        <tissue evidence="2 3">Whole body</tissue>
    </source>
</reference>
<dbReference type="AlphaFoldDB" id="A0A8B8FAV9"/>
<dbReference type="RefSeq" id="XP_025407741.1">
    <property type="nucleotide sequence ID" value="XM_025551956.1"/>
</dbReference>